<comment type="similarity">
    <text evidence="1">Belongs to the ABC transporter superfamily.</text>
</comment>
<feature type="domain" description="ABC transporter" evidence="2">
    <location>
        <begin position="27"/>
        <end position="123"/>
    </location>
</feature>
<dbReference type="Pfam" id="PF00005">
    <property type="entry name" value="ABC_tran"/>
    <property type="match status" value="1"/>
</dbReference>
<keyword evidence="3" id="KW-0067">ATP-binding</keyword>
<dbReference type="GO" id="GO:0016887">
    <property type="term" value="F:ATP hydrolysis activity"/>
    <property type="evidence" value="ECO:0007669"/>
    <property type="project" value="InterPro"/>
</dbReference>
<gene>
    <name evidence="3" type="primary">yxdL_23</name>
    <name evidence="3" type="ORF">SDC9_157382</name>
</gene>
<proteinExistence type="inferred from homology"/>
<dbReference type="InterPro" id="IPR027417">
    <property type="entry name" value="P-loop_NTPase"/>
</dbReference>
<comment type="caution">
    <text evidence="3">The sequence shown here is derived from an EMBL/GenBank/DDBJ whole genome shotgun (WGS) entry which is preliminary data.</text>
</comment>
<evidence type="ECO:0000256" key="1">
    <source>
        <dbReference type="ARBA" id="ARBA00005417"/>
    </source>
</evidence>
<dbReference type="EMBL" id="VSSQ01056228">
    <property type="protein sequence ID" value="MPN10089.1"/>
    <property type="molecule type" value="Genomic_DNA"/>
</dbReference>
<evidence type="ECO:0000313" key="3">
    <source>
        <dbReference type="EMBL" id="MPN10089.1"/>
    </source>
</evidence>
<sequence>MEGYRPLLSVKGMSKIYHKREVEIRALDQADLEVRKGEWITLWGPSGSGKSTFLYLLGTLLQPEEGSYRFEDEMLAGTESLGYLSSTNDKKLSAFRAEKIGFIFQDYNLLEDKTALENVMQPAKYVTKLKPPKEVQ</sequence>
<reference evidence="3" key="1">
    <citation type="submission" date="2019-08" db="EMBL/GenBank/DDBJ databases">
        <authorList>
            <person name="Kucharzyk K."/>
            <person name="Murdoch R.W."/>
            <person name="Higgins S."/>
            <person name="Loffler F."/>
        </authorList>
    </citation>
    <scope>NUCLEOTIDE SEQUENCE</scope>
</reference>
<dbReference type="SUPFAM" id="SSF52540">
    <property type="entry name" value="P-loop containing nucleoside triphosphate hydrolases"/>
    <property type="match status" value="1"/>
</dbReference>
<dbReference type="Gene3D" id="3.40.50.300">
    <property type="entry name" value="P-loop containing nucleotide triphosphate hydrolases"/>
    <property type="match status" value="1"/>
</dbReference>
<organism evidence="3">
    <name type="scientific">bioreactor metagenome</name>
    <dbReference type="NCBI Taxonomy" id="1076179"/>
    <lineage>
        <taxon>unclassified sequences</taxon>
        <taxon>metagenomes</taxon>
        <taxon>ecological metagenomes</taxon>
    </lineage>
</organism>
<keyword evidence="3" id="KW-0547">Nucleotide-binding</keyword>
<dbReference type="InterPro" id="IPR003439">
    <property type="entry name" value="ABC_transporter-like_ATP-bd"/>
</dbReference>
<dbReference type="PANTHER" id="PTHR42798">
    <property type="entry name" value="LIPOPROTEIN-RELEASING SYSTEM ATP-BINDING PROTEIN LOLD"/>
    <property type="match status" value="1"/>
</dbReference>
<evidence type="ECO:0000259" key="2">
    <source>
        <dbReference type="Pfam" id="PF00005"/>
    </source>
</evidence>
<dbReference type="AlphaFoldDB" id="A0A645F9U7"/>
<protein>
    <submittedName>
        <fullName evidence="3">ABC transporter ATP-binding protein YxdL</fullName>
    </submittedName>
</protein>
<name>A0A645F9U7_9ZZZZ</name>
<dbReference type="PANTHER" id="PTHR42798:SF7">
    <property type="entry name" value="ALPHA-D-RIBOSE 1-METHYLPHOSPHONATE 5-TRIPHOSPHATE SYNTHASE SUBUNIT PHNL"/>
    <property type="match status" value="1"/>
</dbReference>
<accession>A0A645F9U7</accession>
<dbReference type="GO" id="GO:0005524">
    <property type="term" value="F:ATP binding"/>
    <property type="evidence" value="ECO:0007669"/>
    <property type="project" value="UniProtKB-KW"/>
</dbReference>